<dbReference type="CDD" id="cd06257">
    <property type="entry name" value="DnaJ"/>
    <property type="match status" value="1"/>
</dbReference>
<dbReference type="GO" id="GO:0005524">
    <property type="term" value="F:ATP binding"/>
    <property type="evidence" value="ECO:0007669"/>
    <property type="project" value="InterPro"/>
</dbReference>
<evidence type="ECO:0000259" key="17">
    <source>
        <dbReference type="PROSITE" id="PS51188"/>
    </source>
</evidence>
<feature type="binding site" evidence="14">
    <location>
        <position position="210"/>
    </location>
    <ligand>
        <name>Zn(2+)</name>
        <dbReference type="ChEBI" id="CHEBI:29105"/>
        <label>1</label>
    </ligand>
</feature>
<dbReference type="InterPro" id="IPR012724">
    <property type="entry name" value="DnaJ"/>
</dbReference>
<keyword evidence="8 14" id="KW-0862">Zinc</keyword>
<feature type="domain" description="J" evidence="16">
    <location>
        <begin position="5"/>
        <end position="70"/>
    </location>
</feature>
<dbReference type="GO" id="GO:0005737">
    <property type="term" value="C:cytoplasm"/>
    <property type="evidence" value="ECO:0007669"/>
    <property type="project" value="UniProtKB-SubCell"/>
</dbReference>
<dbReference type="InterPro" id="IPR001305">
    <property type="entry name" value="HSP_DnaJ_Cys-rich_dom"/>
</dbReference>
<dbReference type="PANTHER" id="PTHR43096">
    <property type="entry name" value="DNAJ HOMOLOG 1, MITOCHONDRIAL-RELATED"/>
    <property type="match status" value="1"/>
</dbReference>
<dbReference type="Pfam" id="PF00226">
    <property type="entry name" value="DnaJ"/>
    <property type="match status" value="1"/>
</dbReference>
<dbReference type="STRING" id="583355.Caka_2056"/>
<feature type="binding site" evidence="14">
    <location>
        <position position="199"/>
    </location>
    <ligand>
        <name>Zn(2+)</name>
        <dbReference type="ChEBI" id="CHEBI:29105"/>
        <label>2</label>
    </ligand>
</feature>
<dbReference type="NCBIfam" id="TIGR02349">
    <property type="entry name" value="DnaJ_bact"/>
    <property type="match status" value="1"/>
</dbReference>
<dbReference type="eggNOG" id="COG0484">
    <property type="taxonomic scope" value="Bacteria"/>
</dbReference>
<evidence type="ECO:0000256" key="13">
    <source>
        <dbReference type="ARBA" id="ARBA00067609"/>
    </source>
</evidence>
<keyword evidence="4 14" id="KW-0235">DNA replication</keyword>
<dbReference type="HOGENOM" id="CLU_017633_0_7_0"/>
<dbReference type="Pfam" id="PF00684">
    <property type="entry name" value="DnaJ_CXXCXGXG"/>
    <property type="match status" value="1"/>
</dbReference>
<dbReference type="PANTHER" id="PTHR43096:SF48">
    <property type="entry name" value="CHAPERONE PROTEIN DNAJ"/>
    <property type="match status" value="1"/>
</dbReference>
<dbReference type="AlphaFoldDB" id="D5ELD8"/>
<proteinExistence type="inferred from homology"/>
<keyword evidence="19" id="KW-1185">Reference proteome</keyword>
<evidence type="ECO:0000256" key="4">
    <source>
        <dbReference type="ARBA" id="ARBA00022705"/>
    </source>
</evidence>
<dbReference type="CDD" id="cd10747">
    <property type="entry name" value="DnaJ_C"/>
    <property type="match status" value="1"/>
</dbReference>
<evidence type="ECO:0000256" key="10">
    <source>
        <dbReference type="ARBA" id="ARBA00023186"/>
    </source>
</evidence>
<dbReference type="GO" id="GO:0042026">
    <property type="term" value="P:protein refolding"/>
    <property type="evidence" value="ECO:0007669"/>
    <property type="project" value="TreeGrafter"/>
</dbReference>
<feature type="binding site" evidence="14">
    <location>
        <position position="174"/>
    </location>
    <ligand>
        <name>Zn(2+)</name>
        <dbReference type="ChEBI" id="CHEBI:29105"/>
        <label>2</label>
    </ligand>
</feature>
<dbReference type="GO" id="GO:0006260">
    <property type="term" value="P:DNA replication"/>
    <property type="evidence" value="ECO:0007669"/>
    <property type="project" value="UniProtKB-KW"/>
</dbReference>
<dbReference type="PRINTS" id="PR00625">
    <property type="entry name" value="JDOMAIN"/>
</dbReference>
<dbReference type="Gene3D" id="2.10.230.10">
    <property type="entry name" value="Heat shock protein DnaJ, cysteine-rich domain"/>
    <property type="match status" value="1"/>
</dbReference>
<evidence type="ECO:0000256" key="14">
    <source>
        <dbReference type="HAMAP-Rule" id="MF_01152"/>
    </source>
</evidence>
<keyword evidence="10 14" id="KW-0143">Chaperone</keyword>
<comment type="similarity">
    <text evidence="12 14">Belongs to the DnaJ family.</text>
</comment>
<feature type="binding site" evidence="14">
    <location>
        <position position="213"/>
    </location>
    <ligand>
        <name>Zn(2+)</name>
        <dbReference type="ChEBI" id="CHEBI:29105"/>
        <label>1</label>
    </ligand>
</feature>
<dbReference type="KEGG" id="caa:Caka_2056"/>
<dbReference type="InterPro" id="IPR036410">
    <property type="entry name" value="HSP_DnaJ_Cys-rich_dom_sf"/>
</dbReference>
<feature type="binding site" evidence="14">
    <location>
        <position position="196"/>
    </location>
    <ligand>
        <name>Zn(2+)</name>
        <dbReference type="ChEBI" id="CHEBI:29105"/>
        <label>2</label>
    </ligand>
</feature>
<evidence type="ECO:0000256" key="7">
    <source>
        <dbReference type="ARBA" id="ARBA00022771"/>
    </source>
</evidence>
<dbReference type="InterPro" id="IPR036869">
    <property type="entry name" value="J_dom_sf"/>
</dbReference>
<keyword evidence="3 14" id="KW-0963">Cytoplasm</keyword>
<dbReference type="InterPro" id="IPR001623">
    <property type="entry name" value="DnaJ_domain"/>
</dbReference>
<evidence type="ECO:0000313" key="18">
    <source>
        <dbReference type="EMBL" id="ADE55074.1"/>
    </source>
</evidence>
<evidence type="ECO:0000259" key="16">
    <source>
        <dbReference type="PROSITE" id="PS50076"/>
    </source>
</evidence>
<evidence type="ECO:0000313" key="19">
    <source>
        <dbReference type="Proteomes" id="UP000000925"/>
    </source>
</evidence>
<evidence type="ECO:0000256" key="6">
    <source>
        <dbReference type="ARBA" id="ARBA00022737"/>
    </source>
</evidence>
<dbReference type="Proteomes" id="UP000000925">
    <property type="component" value="Chromosome"/>
</dbReference>
<keyword evidence="9 14" id="KW-0346">Stress response</keyword>
<dbReference type="SUPFAM" id="SSF49493">
    <property type="entry name" value="HSP40/DnaJ peptide-binding domain"/>
    <property type="match status" value="2"/>
</dbReference>
<dbReference type="GO" id="GO:0009408">
    <property type="term" value="P:response to heat"/>
    <property type="evidence" value="ECO:0007669"/>
    <property type="project" value="InterPro"/>
</dbReference>
<comment type="domain">
    <text evidence="14">The J domain is necessary and sufficient to stimulate DnaK ATPase activity. Zinc center 1 plays an important role in the autonomous, DnaK-independent chaperone activity of DnaJ. Zinc center 2 is essential for interaction with DnaK and for DnaJ activity.</text>
</comment>
<sequence length="381" mass="40525">MSKADYYETLGVSREATADEMKKAYRKLAVKYHPDKNPGDAAAEAKFKEISEAYDVLKDEEKRAAYDRFGHAAFQGGMGGRGAGGGGGFHDPFDMFREAFGGGGGGGIFEEFFGGGGGRSSGGAQHGSDLRYDLEITLEEAAEGTEKEIRYKRATSCGKCSGSGAEPGSKKVTCPTCGGAGQVTSNRGFISFRQVCPTCQGAGQTVEKPCSDCRGEGRVMETSTVKVRIPAGVHTGSKLRSAGKGEAGYMGGQAGDLYIIIHVKEHELFERHDDDLFCEIPIKFTLAALGGAIDVPTLFGKGSLKIPSGTQSGTTFRLRGHGMPHLRGSGKGDMLVRVHVEVPTKLSGEQKQKLEDFAESCGDPSNPVSESFLKKAKKFFK</sequence>
<dbReference type="InterPro" id="IPR018253">
    <property type="entry name" value="DnaJ_domain_CS"/>
</dbReference>
<dbReference type="SUPFAM" id="SSF46565">
    <property type="entry name" value="Chaperone J-domain"/>
    <property type="match status" value="1"/>
</dbReference>
<evidence type="ECO:0000256" key="12">
    <source>
        <dbReference type="ARBA" id="ARBA00061004"/>
    </source>
</evidence>
<dbReference type="FunFam" id="1.10.287.110:FF:000034">
    <property type="entry name" value="Chaperone protein DnaJ"/>
    <property type="match status" value="1"/>
</dbReference>
<dbReference type="OrthoDB" id="9779889at2"/>
<reference evidence="18 19" key="1">
    <citation type="journal article" date="2010" name="Stand. Genomic Sci.">
        <title>Complete genome sequence of Coraliomargarita akajimensis type strain (04OKA010-24).</title>
        <authorList>
            <person name="Mavromatis K."/>
            <person name="Abt B."/>
            <person name="Brambilla E."/>
            <person name="Lapidus A."/>
            <person name="Copeland A."/>
            <person name="Deshpande S."/>
            <person name="Nolan M."/>
            <person name="Lucas S."/>
            <person name="Tice H."/>
            <person name="Cheng J.F."/>
            <person name="Han C."/>
            <person name="Detter J.C."/>
            <person name="Woyke T."/>
            <person name="Goodwin L."/>
            <person name="Pitluck S."/>
            <person name="Held B."/>
            <person name="Brettin T."/>
            <person name="Tapia R."/>
            <person name="Ivanova N."/>
            <person name="Mikhailova N."/>
            <person name="Pati A."/>
            <person name="Liolios K."/>
            <person name="Chen A."/>
            <person name="Palaniappan K."/>
            <person name="Land M."/>
            <person name="Hauser L."/>
            <person name="Chang Y.J."/>
            <person name="Jeffries C.D."/>
            <person name="Rohde M."/>
            <person name="Goker M."/>
            <person name="Bristow J."/>
            <person name="Eisen J.A."/>
            <person name="Markowitz V."/>
            <person name="Hugenholtz P."/>
            <person name="Klenk H.P."/>
            <person name="Kyrpides N.C."/>
        </authorList>
    </citation>
    <scope>NUCLEOTIDE SEQUENCE [LARGE SCALE GENOMIC DNA]</scope>
    <source>
        <strain evidence="19">DSM 45221 / IAM 15411 / JCM 23193 / KCTC 12865</strain>
    </source>
</reference>
<protein>
    <recommendedName>
        <fullName evidence="13 14">Chaperone protein DnaJ</fullName>
    </recommendedName>
</protein>
<evidence type="ECO:0000256" key="2">
    <source>
        <dbReference type="ARBA" id="ARBA00011738"/>
    </source>
</evidence>
<evidence type="ECO:0000256" key="5">
    <source>
        <dbReference type="ARBA" id="ARBA00022723"/>
    </source>
</evidence>
<dbReference type="PROSITE" id="PS00636">
    <property type="entry name" value="DNAJ_1"/>
    <property type="match status" value="1"/>
</dbReference>
<evidence type="ECO:0000256" key="1">
    <source>
        <dbReference type="ARBA" id="ARBA00004496"/>
    </source>
</evidence>
<dbReference type="RefSeq" id="WP_013043796.1">
    <property type="nucleotide sequence ID" value="NC_014008.1"/>
</dbReference>
<dbReference type="GO" id="GO:0031072">
    <property type="term" value="F:heat shock protein binding"/>
    <property type="evidence" value="ECO:0007669"/>
    <property type="project" value="InterPro"/>
</dbReference>
<comment type="subcellular location">
    <subcellularLocation>
        <location evidence="1 14">Cytoplasm</location>
    </subcellularLocation>
</comment>
<feature type="repeat" description="CXXCXGXG motif" evidence="14">
    <location>
        <begin position="174"/>
        <end position="181"/>
    </location>
</feature>
<dbReference type="NCBIfam" id="NF008035">
    <property type="entry name" value="PRK10767.1"/>
    <property type="match status" value="1"/>
</dbReference>
<comment type="subunit">
    <text evidence="2 14">Homodimer.</text>
</comment>
<dbReference type="InterPro" id="IPR008971">
    <property type="entry name" value="HSP40/DnaJ_pept-bd"/>
</dbReference>
<evidence type="ECO:0000256" key="9">
    <source>
        <dbReference type="ARBA" id="ARBA00023016"/>
    </source>
</evidence>
<feature type="repeat" description="CXXCXGXG motif" evidence="14">
    <location>
        <begin position="210"/>
        <end position="217"/>
    </location>
</feature>
<dbReference type="FunFam" id="2.60.260.20:FF:000004">
    <property type="entry name" value="Molecular chaperone DnaJ"/>
    <property type="match status" value="1"/>
</dbReference>
<evidence type="ECO:0000256" key="8">
    <source>
        <dbReference type="ARBA" id="ARBA00022833"/>
    </source>
</evidence>
<organism evidence="18 19">
    <name type="scientific">Coraliomargarita akajimensis (strain DSM 45221 / IAM 15411 / JCM 23193 / KCTC 12865 / 04OKA010-24)</name>
    <dbReference type="NCBI Taxonomy" id="583355"/>
    <lineage>
        <taxon>Bacteria</taxon>
        <taxon>Pseudomonadati</taxon>
        <taxon>Verrucomicrobiota</taxon>
        <taxon>Opitutia</taxon>
        <taxon>Puniceicoccales</taxon>
        <taxon>Coraliomargaritaceae</taxon>
        <taxon>Coraliomargarita</taxon>
    </lineage>
</organism>
<feature type="zinc finger region" description="CR-type" evidence="15">
    <location>
        <begin position="144"/>
        <end position="222"/>
    </location>
</feature>
<dbReference type="SMART" id="SM00271">
    <property type="entry name" value="DnaJ"/>
    <property type="match status" value="1"/>
</dbReference>
<dbReference type="InterPro" id="IPR002939">
    <property type="entry name" value="DnaJ_C"/>
</dbReference>
<feature type="domain" description="CR-type" evidence="17">
    <location>
        <begin position="144"/>
        <end position="222"/>
    </location>
</feature>
<dbReference type="PROSITE" id="PS51188">
    <property type="entry name" value="ZF_CR"/>
    <property type="match status" value="1"/>
</dbReference>
<gene>
    <name evidence="14" type="primary">dnaJ</name>
    <name evidence="18" type="ordered locus">Caka_2056</name>
</gene>
<evidence type="ECO:0000256" key="15">
    <source>
        <dbReference type="PROSITE-ProRule" id="PRU00546"/>
    </source>
</evidence>
<dbReference type="Pfam" id="PF01556">
    <property type="entry name" value="DnaJ_C"/>
    <property type="match status" value="1"/>
</dbReference>
<dbReference type="Gene3D" id="1.10.287.110">
    <property type="entry name" value="DnaJ domain"/>
    <property type="match status" value="1"/>
</dbReference>
<dbReference type="SUPFAM" id="SSF57938">
    <property type="entry name" value="DnaJ/Hsp40 cysteine-rich domain"/>
    <property type="match status" value="1"/>
</dbReference>
<feature type="repeat" description="CXXCXGXG motif" evidence="14">
    <location>
        <begin position="196"/>
        <end position="203"/>
    </location>
</feature>
<dbReference type="HAMAP" id="MF_01152">
    <property type="entry name" value="DnaJ"/>
    <property type="match status" value="1"/>
</dbReference>
<keyword evidence="7 14" id="KW-0863">Zinc-finger</keyword>
<evidence type="ECO:0000256" key="3">
    <source>
        <dbReference type="ARBA" id="ARBA00022490"/>
    </source>
</evidence>
<name>D5ELD8_CORAD</name>
<comment type="function">
    <text evidence="11 14">Participates actively in the response to hyperosmotic and heat shock by preventing the aggregation of stress-denatured proteins and by disaggregating proteins, also in an autonomous, DnaK-independent fashion. Unfolded proteins bind initially to DnaJ; upon interaction with the DnaJ-bound protein, DnaK hydrolyzes its bound ATP, resulting in the formation of a stable complex. GrpE releases ADP from DnaK; ATP binding to DnaK triggers the release of the substrate protein, thus completing the reaction cycle. Several rounds of ATP-dependent interactions between DnaJ, DnaK and GrpE are required for fully efficient folding. Also involved, together with DnaK and GrpE, in the DNA replication of plasmids through activation of initiation proteins.</text>
</comment>
<comment type="cofactor">
    <cofactor evidence="14">
        <name>Zn(2+)</name>
        <dbReference type="ChEBI" id="CHEBI:29105"/>
    </cofactor>
    <text evidence="14">Binds 2 Zn(2+) ions per monomer.</text>
</comment>
<feature type="repeat" description="CXXCXGXG motif" evidence="14">
    <location>
        <begin position="157"/>
        <end position="164"/>
    </location>
</feature>
<dbReference type="EMBL" id="CP001998">
    <property type="protein sequence ID" value="ADE55074.1"/>
    <property type="molecule type" value="Genomic_DNA"/>
</dbReference>
<dbReference type="PROSITE" id="PS50076">
    <property type="entry name" value="DNAJ_2"/>
    <property type="match status" value="1"/>
</dbReference>
<accession>D5ELD8</accession>
<dbReference type="FunFam" id="2.10.230.10:FF:000002">
    <property type="entry name" value="Molecular chaperone DnaJ"/>
    <property type="match status" value="1"/>
</dbReference>
<dbReference type="GO" id="GO:0008270">
    <property type="term" value="F:zinc ion binding"/>
    <property type="evidence" value="ECO:0007669"/>
    <property type="project" value="UniProtKB-UniRule"/>
</dbReference>
<feature type="binding site" evidence="14">
    <location>
        <position position="177"/>
    </location>
    <ligand>
        <name>Zn(2+)</name>
        <dbReference type="ChEBI" id="CHEBI:29105"/>
        <label>2</label>
    </ligand>
</feature>
<keyword evidence="5 14" id="KW-0479">Metal-binding</keyword>
<evidence type="ECO:0000256" key="11">
    <source>
        <dbReference type="ARBA" id="ARBA00053423"/>
    </source>
</evidence>
<dbReference type="Gene3D" id="2.60.260.20">
    <property type="entry name" value="Urease metallochaperone UreE, N-terminal domain"/>
    <property type="match status" value="2"/>
</dbReference>
<feature type="binding site" evidence="14">
    <location>
        <position position="157"/>
    </location>
    <ligand>
        <name>Zn(2+)</name>
        <dbReference type="ChEBI" id="CHEBI:29105"/>
        <label>1</label>
    </ligand>
</feature>
<feature type="binding site" evidence="14">
    <location>
        <position position="160"/>
    </location>
    <ligand>
        <name>Zn(2+)</name>
        <dbReference type="ChEBI" id="CHEBI:29105"/>
        <label>1</label>
    </ligand>
</feature>
<keyword evidence="6 14" id="KW-0677">Repeat</keyword>
<dbReference type="GO" id="GO:0051082">
    <property type="term" value="F:unfolded protein binding"/>
    <property type="evidence" value="ECO:0007669"/>
    <property type="project" value="UniProtKB-UniRule"/>
</dbReference>